<name>A0A936ZR91_9FLAO</name>
<gene>
    <name evidence="3" type="ORF">JJQ60_11675</name>
</gene>
<evidence type="ECO:0000313" key="3">
    <source>
        <dbReference type="EMBL" id="MBL0684179.1"/>
    </source>
</evidence>
<feature type="chain" id="PRO_5037012940" description="Peptidase S74 domain-containing protein" evidence="2">
    <location>
        <begin position="19"/>
        <end position="521"/>
    </location>
</feature>
<reference evidence="3" key="1">
    <citation type="submission" date="2021-01" db="EMBL/GenBank/DDBJ databases">
        <authorList>
            <person name="Zhong Y.L."/>
        </authorList>
    </citation>
    <scope>NUCLEOTIDE SEQUENCE</scope>
    <source>
        <strain evidence="3">KCTC 23302</strain>
    </source>
</reference>
<feature type="signal peptide" evidence="2">
    <location>
        <begin position="1"/>
        <end position="18"/>
    </location>
</feature>
<organism evidence="3 4">
    <name type="scientific">Aquimarina mytili</name>
    <dbReference type="NCBI Taxonomy" id="874423"/>
    <lineage>
        <taxon>Bacteria</taxon>
        <taxon>Pseudomonadati</taxon>
        <taxon>Bacteroidota</taxon>
        <taxon>Flavobacteriia</taxon>
        <taxon>Flavobacteriales</taxon>
        <taxon>Flavobacteriaceae</taxon>
        <taxon>Aquimarina</taxon>
    </lineage>
</organism>
<dbReference type="AlphaFoldDB" id="A0A936ZR91"/>
<dbReference type="Proteomes" id="UP000651057">
    <property type="component" value="Unassembled WGS sequence"/>
</dbReference>
<dbReference type="EMBL" id="JAERQJ010000004">
    <property type="protein sequence ID" value="MBL0684179.1"/>
    <property type="molecule type" value="Genomic_DNA"/>
</dbReference>
<evidence type="ECO:0008006" key="5">
    <source>
        <dbReference type="Google" id="ProtNLM"/>
    </source>
</evidence>
<dbReference type="RefSeq" id="WP_201919926.1">
    <property type="nucleotide sequence ID" value="NZ_BAABAX010000003.1"/>
</dbReference>
<evidence type="ECO:0000313" key="4">
    <source>
        <dbReference type="Proteomes" id="UP000651057"/>
    </source>
</evidence>
<feature type="coiled-coil region" evidence="1">
    <location>
        <begin position="488"/>
        <end position="517"/>
    </location>
</feature>
<evidence type="ECO:0000256" key="2">
    <source>
        <dbReference type="SAM" id="SignalP"/>
    </source>
</evidence>
<comment type="caution">
    <text evidence="3">The sequence shown here is derived from an EMBL/GenBank/DDBJ whole genome shotgun (WGS) entry which is preliminary data.</text>
</comment>
<keyword evidence="4" id="KW-1185">Reference proteome</keyword>
<keyword evidence="1" id="KW-0175">Coiled coil</keyword>
<proteinExistence type="predicted"/>
<evidence type="ECO:0000256" key="1">
    <source>
        <dbReference type="SAM" id="Coils"/>
    </source>
</evidence>
<accession>A0A936ZR91</accession>
<protein>
    <recommendedName>
        <fullName evidence="5">Peptidase S74 domain-containing protein</fullName>
    </recommendedName>
</protein>
<keyword evidence="2" id="KW-0732">Signal</keyword>
<sequence>MKNFVFVIVMVLTVSLNAQTNVFPATGNVGIGTTNPIRELHIQKSSGTIYELLQTGPNFLGIGVNSAMQFGPALVFNENSQLRIGKGSGISATGATNFRELFRIDNAGNMSLATGKIGIGTSSPIRALHIKKSTGTIYELLQTGPNFLGIGVNSAMQYGPALVFNENSQLRIGKASGISTTGATNFREFLRVDKTGNIGIGTSTPSKLLDVYGDAKMGKLNARHYMKISSKEWPELRFETPLSNENIRLGVAHENHAGYGVSEGDFYVFSGTSSSMPLAVNKTGNISLVNKKGAVGVGTNTPSKLLDVYGDAKMGKLNARHYMKISSKEWPELRFETPSGDENIRLGVAHANNTSYNVSEGDFYVFTRTTNTMPLVVNKNGNVSMVNKTGNVGIGTTKPDAKLTVKGNIHAEEVKIDLSVPAPDYVFKKDYDLLTIEEVQQHIIEKGHLPNIPSASVLEADGVELGMMNMKLLEKIEELTLYTIAQEKKHQEQKEVNLKLEAKNWELETRLTKLEALLLKK</sequence>